<reference evidence="8" key="1">
    <citation type="journal article" date="2013" name="Genetics">
        <title>The draft genome and transcriptome of Panagrellus redivivus are shaped by the harsh demands of a free-living lifestyle.</title>
        <authorList>
            <person name="Srinivasan J."/>
            <person name="Dillman A.R."/>
            <person name="Macchietto M.G."/>
            <person name="Heikkinen L."/>
            <person name="Lakso M."/>
            <person name="Fracchia K.M."/>
            <person name="Antoshechkin I."/>
            <person name="Mortazavi A."/>
            <person name="Wong G."/>
            <person name="Sternberg P.W."/>
        </authorList>
    </citation>
    <scope>NUCLEOTIDE SEQUENCE [LARGE SCALE GENOMIC DNA]</scope>
    <source>
        <strain evidence="8">MT8872</strain>
    </source>
</reference>
<feature type="coiled-coil region" evidence="4">
    <location>
        <begin position="87"/>
        <end position="114"/>
    </location>
</feature>
<evidence type="ECO:0000256" key="3">
    <source>
        <dbReference type="PROSITE-ProRule" id="PRU00192"/>
    </source>
</evidence>
<dbReference type="InterPro" id="IPR001452">
    <property type="entry name" value="SH3_domain"/>
</dbReference>
<dbReference type="PROSITE" id="PS50001">
    <property type="entry name" value="SH2"/>
    <property type="match status" value="1"/>
</dbReference>
<evidence type="ECO:0000256" key="4">
    <source>
        <dbReference type="SAM" id="Coils"/>
    </source>
</evidence>
<protein>
    <submittedName>
        <fullName evidence="9">SH2 domain-containing protein</fullName>
    </submittedName>
</protein>
<accession>A0A7E4VTD4</accession>
<dbReference type="PANTHER" id="PTHR45818:SF3">
    <property type="entry name" value="PROTEIN VAV"/>
    <property type="match status" value="1"/>
</dbReference>
<feature type="domain" description="SH3" evidence="7">
    <location>
        <begin position="401"/>
        <end position="465"/>
    </location>
</feature>
<keyword evidence="2" id="KW-0727">SH2 domain</keyword>
<dbReference type="AlphaFoldDB" id="A0A7E4VTD4"/>
<name>A0A7E4VTD4_PANRE</name>
<dbReference type="WBParaSite" id="Pan_g3166.t1">
    <property type="protein sequence ID" value="Pan_g3166.t1"/>
    <property type="gene ID" value="Pan_g3166"/>
</dbReference>
<organism evidence="8 9">
    <name type="scientific">Panagrellus redivivus</name>
    <name type="common">Microworm</name>
    <dbReference type="NCBI Taxonomy" id="6233"/>
    <lineage>
        <taxon>Eukaryota</taxon>
        <taxon>Metazoa</taxon>
        <taxon>Ecdysozoa</taxon>
        <taxon>Nematoda</taxon>
        <taxon>Chromadorea</taxon>
        <taxon>Rhabditida</taxon>
        <taxon>Tylenchina</taxon>
        <taxon>Panagrolaimomorpha</taxon>
        <taxon>Panagrolaimoidea</taxon>
        <taxon>Panagrolaimidae</taxon>
        <taxon>Panagrellus</taxon>
    </lineage>
</organism>
<dbReference type="PANTHER" id="PTHR45818">
    <property type="entry name" value="PROTEIN VAV"/>
    <property type="match status" value="1"/>
</dbReference>
<dbReference type="Gene3D" id="2.30.30.40">
    <property type="entry name" value="SH3 Domains"/>
    <property type="match status" value="1"/>
</dbReference>
<proteinExistence type="predicted"/>
<dbReference type="Gene3D" id="3.30.505.10">
    <property type="entry name" value="SH2 domain"/>
    <property type="match status" value="1"/>
</dbReference>
<evidence type="ECO:0000259" key="6">
    <source>
        <dbReference type="PROSITE" id="PS50001"/>
    </source>
</evidence>
<dbReference type="SMART" id="SM00252">
    <property type="entry name" value="SH2"/>
    <property type="match status" value="1"/>
</dbReference>
<dbReference type="GO" id="GO:0005085">
    <property type="term" value="F:guanyl-nucleotide exchange factor activity"/>
    <property type="evidence" value="ECO:0007669"/>
    <property type="project" value="TreeGrafter"/>
</dbReference>
<dbReference type="InterPro" id="IPR036028">
    <property type="entry name" value="SH3-like_dom_sf"/>
</dbReference>
<evidence type="ECO:0000313" key="8">
    <source>
        <dbReference type="Proteomes" id="UP000492821"/>
    </source>
</evidence>
<keyword evidence="8" id="KW-1185">Reference proteome</keyword>
<dbReference type="PROSITE" id="PS50002">
    <property type="entry name" value="SH3"/>
    <property type="match status" value="1"/>
</dbReference>
<evidence type="ECO:0000313" key="9">
    <source>
        <dbReference type="WBParaSite" id="Pan_g3166.t1"/>
    </source>
</evidence>
<evidence type="ECO:0000259" key="7">
    <source>
        <dbReference type="PROSITE" id="PS50002"/>
    </source>
</evidence>
<reference evidence="9" key="2">
    <citation type="submission" date="2020-10" db="UniProtKB">
        <authorList>
            <consortium name="WormBaseParasite"/>
        </authorList>
    </citation>
    <scope>IDENTIFICATION</scope>
</reference>
<feature type="domain" description="SH2" evidence="6">
    <location>
        <begin position="245"/>
        <end position="342"/>
    </location>
</feature>
<dbReference type="GO" id="GO:0016477">
    <property type="term" value="P:cell migration"/>
    <property type="evidence" value="ECO:0007669"/>
    <property type="project" value="TreeGrafter"/>
</dbReference>
<evidence type="ECO:0000256" key="5">
    <source>
        <dbReference type="SAM" id="SignalP"/>
    </source>
</evidence>
<feature type="chain" id="PRO_5028933498" evidence="5">
    <location>
        <begin position="16"/>
        <end position="479"/>
    </location>
</feature>
<sequence length="479" mass="54355">MWIFSVFAVVALSFAEPDSTTHHRFADLTHPFNTEYTHGIPIAESTSNQRVLHKPNNECDNIEDGKELMEHAFKNMNRESGTCTDNLTSCQKKNSELEATIVILRRQVADLTKANTPYSEDPAKETPNREETQIEATSIDDRLPLLKHISTVSSQDPQVLNFQEGERLFIYNDYGDGTFLGRRMNMLGVSGIVSRSDVIPESSLPSQGVVQNPEPLDETGKPITLSSQSAVDEAVENTALEAQPWYFGPKERPQANEMLMGKPDGTFIVRLSVRENKNILSVAFGGLGKHMKIEMAMEPTGIKYYLHDGRLFDSVFDLIAYHRENTLAEGFEKINTVLTRTLLKTKTYRVLQDYKHPRADAAKYLELRRNDIVEDLIAYHRENTLAEGFEKINTVLTRTLLKTKTYRVLQDYKHPRVDAAKYRELRRNDIVEVIDTRGEEMGWWRFQDGARSGFFPITYVKAVPAENVENEGSEGVTAA</sequence>
<dbReference type="SUPFAM" id="SSF50044">
    <property type="entry name" value="SH3-domain"/>
    <property type="match status" value="1"/>
</dbReference>
<feature type="signal peptide" evidence="5">
    <location>
        <begin position="1"/>
        <end position="15"/>
    </location>
</feature>
<dbReference type="Proteomes" id="UP000492821">
    <property type="component" value="Unassembled WGS sequence"/>
</dbReference>
<evidence type="ECO:0000256" key="2">
    <source>
        <dbReference type="PROSITE-ProRule" id="PRU00191"/>
    </source>
</evidence>
<dbReference type="InterPro" id="IPR036860">
    <property type="entry name" value="SH2_dom_sf"/>
</dbReference>
<keyword evidence="4" id="KW-0175">Coiled coil</keyword>
<keyword evidence="1 3" id="KW-0728">SH3 domain</keyword>
<dbReference type="SUPFAM" id="SSF55550">
    <property type="entry name" value="SH2 domain"/>
    <property type="match status" value="1"/>
</dbReference>
<keyword evidence="5" id="KW-0732">Signal</keyword>
<dbReference type="Pfam" id="PF00017">
    <property type="entry name" value="SH2"/>
    <property type="match status" value="1"/>
</dbReference>
<evidence type="ECO:0000256" key="1">
    <source>
        <dbReference type="ARBA" id="ARBA00022443"/>
    </source>
</evidence>
<dbReference type="InterPro" id="IPR000980">
    <property type="entry name" value="SH2"/>
</dbReference>
<dbReference type="GO" id="GO:0005737">
    <property type="term" value="C:cytoplasm"/>
    <property type="evidence" value="ECO:0007669"/>
    <property type="project" value="TreeGrafter"/>
</dbReference>